<dbReference type="SUPFAM" id="SSF56300">
    <property type="entry name" value="Metallo-dependent phosphatases"/>
    <property type="match status" value="1"/>
</dbReference>
<dbReference type="AlphaFoldDB" id="A0A423PRG5"/>
<dbReference type="OrthoDB" id="7831721at2"/>
<evidence type="ECO:0000259" key="1">
    <source>
        <dbReference type="Pfam" id="PF00149"/>
    </source>
</evidence>
<dbReference type="RefSeq" id="WP_123591345.1">
    <property type="nucleotide sequence ID" value="NZ_AYKF01000088.1"/>
</dbReference>
<protein>
    <submittedName>
        <fullName evidence="2">Metallophosphoesterase</fullName>
    </submittedName>
</protein>
<comment type="caution">
    <text evidence="2">The sequence shown here is derived from an EMBL/GenBank/DDBJ whole genome shotgun (WGS) entry which is preliminary data.</text>
</comment>
<accession>A0A423PRG5</accession>
<organism evidence="2 3">
    <name type="scientific">Salinisphaera orenii YIM 95161</name>
    <dbReference type="NCBI Taxonomy" id="1051139"/>
    <lineage>
        <taxon>Bacteria</taxon>
        <taxon>Pseudomonadati</taxon>
        <taxon>Pseudomonadota</taxon>
        <taxon>Gammaproteobacteria</taxon>
        <taxon>Salinisphaerales</taxon>
        <taxon>Salinisphaeraceae</taxon>
        <taxon>Salinisphaera</taxon>
    </lineage>
</organism>
<reference evidence="2 3" key="1">
    <citation type="submission" date="2013-10" db="EMBL/GenBank/DDBJ databases">
        <title>Salinisphaera halophila YIM 95161 Genome Sequencing.</title>
        <authorList>
            <person name="Lai Q."/>
            <person name="Li C."/>
            <person name="Shao Z."/>
        </authorList>
    </citation>
    <scope>NUCLEOTIDE SEQUENCE [LARGE SCALE GENOMIC DNA]</scope>
    <source>
        <strain evidence="2 3">YIM 95161</strain>
    </source>
</reference>
<dbReference type="InterPro" id="IPR029052">
    <property type="entry name" value="Metallo-depent_PP-like"/>
</dbReference>
<evidence type="ECO:0000313" key="2">
    <source>
        <dbReference type="EMBL" id="ROO28180.1"/>
    </source>
</evidence>
<sequence length="234" mass="26140">MTEPNIIVLGDTHGDHAHVIDLARTHRPDAMIHVGDFDLDVPFADAFAAVLEICPLYFVAGNHDFDNADYYDHLFQNTAELNLHGRVIDVHGLKVAGLGGNFQSRIWYPPDIEPRVKNRREFLRICGKGNWWRGGLPLKRRGAIWPDEVDNLATKRADLLITHEAPGCHRYGFEALTELAHGLGAQALYHGHVHVQYDHDTDDCGLTVHGIALGAAVDLDGTILHWGPRSQRPY</sequence>
<dbReference type="Gene3D" id="3.60.21.10">
    <property type="match status" value="1"/>
</dbReference>
<name>A0A423PRG5_9GAMM</name>
<dbReference type="GO" id="GO:0016787">
    <property type="term" value="F:hydrolase activity"/>
    <property type="evidence" value="ECO:0007669"/>
    <property type="project" value="InterPro"/>
</dbReference>
<dbReference type="Proteomes" id="UP000285123">
    <property type="component" value="Unassembled WGS sequence"/>
</dbReference>
<proteinExistence type="predicted"/>
<dbReference type="EMBL" id="AYKF01000088">
    <property type="protein sequence ID" value="ROO28180.1"/>
    <property type="molecule type" value="Genomic_DNA"/>
</dbReference>
<dbReference type="Pfam" id="PF00149">
    <property type="entry name" value="Metallophos"/>
    <property type="match status" value="1"/>
</dbReference>
<gene>
    <name evidence="2" type="ORF">SAHL_10395</name>
</gene>
<evidence type="ECO:0000313" key="3">
    <source>
        <dbReference type="Proteomes" id="UP000285123"/>
    </source>
</evidence>
<feature type="domain" description="Calcineurin-like phosphoesterase" evidence="1">
    <location>
        <begin position="5"/>
        <end position="195"/>
    </location>
</feature>
<dbReference type="InterPro" id="IPR004843">
    <property type="entry name" value="Calcineurin-like_PHP"/>
</dbReference>